<gene>
    <name evidence="1" type="ORF">R4I43_08105</name>
</gene>
<protein>
    <recommendedName>
        <fullName evidence="3">ArsR family transcriptional regulator</fullName>
    </recommendedName>
</protein>
<keyword evidence="2" id="KW-1185">Reference proteome</keyword>
<comment type="caution">
    <text evidence="1">The sequence shown here is derived from an EMBL/GenBank/DDBJ whole genome shotgun (WGS) entry which is preliminary data.</text>
</comment>
<name>A0ABU6A7D0_9PSEU</name>
<dbReference type="Proteomes" id="UP001327093">
    <property type="component" value="Unassembled WGS sequence"/>
</dbReference>
<evidence type="ECO:0000313" key="2">
    <source>
        <dbReference type="Proteomes" id="UP001327093"/>
    </source>
</evidence>
<dbReference type="EMBL" id="JAWLNX010000004">
    <property type="protein sequence ID" value="MEB3367367.1"/>
    <property type="molecule type" value="Genomic_DNA"/>
</dbReference>
<proteinExistence type="predicted"/>
<sequence>MITCTAERSAALVDVHLGRVVFHNGIRSSAIGYARRGFLKMSAEWNRALHELWLVDAIDIDGALLDLNGQEVSLTNRGLLLLEKWDAGDP</sequence>
<reference evidence="1 2" key="1">
    <citation type="submission" date="2023-10" db="EMBL/GenBank/DDBJ databases">
        <title>Saccharopolyspora sp. nov., isolated from mangrove soil.</title>
        <authorList>
            <person name="Lu Y."/>
            <person name="Liu W."/>
        </authorList>
    </citation>
    <scope>NUCLEOTIDE SEQUENCE [LARGE SCALE GENOMIC DNA]</scope>
    <source>
        <strain evidence="1 2">S2-29</strain>
    </source>
</reference>
<evidence type="ECO:0008006" key="3">
    <source>
        <dbReference type="Google" id="ProtNLM"/>
    </source>
</evidence>
<dbReference type="RefSeq" id="WP_324264918.1">
    <property type="nucleotide sequence ID" value="NZ_JAWLNX010000004.1"/>
</dbReference>
<accession>A0ABU6A7D0</accession>
<organism evidence="1 2">
    <name type="scientific">Saccharopolyspora mangrovi</name>
    <dbReference type="NCBI Taxonomy" id="3082379"/>
    <lineage>
        <taxon>Bacteria</taxon>
        <taxon>Bacillati</taxon>
        <taxon>Actinomycetota</taxon>
        <taxon>Actinomycetes</taxon>
        <taxon>Pseudonocardiales</taxon>
        <taxon>Pseudonocardiaceae</taxon>
        <taxon>Saccharopolyspora</taxon>
    </lineage>
</organism>
<evidence type="ECO:0000313" key="1">
    <source>
        <dbReference type="EMBL" id="MEB3367367.1"/>
    </source>
</evidence>